<dbReference type="Proteomes" id="UP000201613">
    <property type="component" value="Unassembled WGS sequence"/>
</dbReference>
<dbReference type="GO" id="GO:0047789">
    <property type="term" value="F:creatininase activity"/>
    <property type="evidence" value="ECO:0007669"/>
    <property type="project" value="UniProtKB-EC"/>
</dbReference>
<proteinExistence type="inferred from homology"/>
<gene>
    <name evidence="6" type="primary">crnA_3</name>
    <name evidence="6" type="ORF">LOM8899_03613</name>
</gene>
<comment type="cofactor">
    <cofactor evidence="1">
        <name>Zn(2+)</name>
        <dbReference type="ChEBI" id="CHEBI:29105"/>
    </cofactor>
</comment>
<dbReference type="EMBL" id="FXZK01000009">
    <property type="protein sequence ID" value="SMY09446.1"/>
    <property type="molecule type" value="Genomic_DNA"/>
</dbReference>
<dbReference type="Pfam" id="PF02633">
    <property type="entry name" value="Creatininase"/>
    <property type="match status" value="1"/>
</dbReference>
<evidence type="ECO:0000256" key="4">
    <source>
        <dbReference type="ARBA" id="ARBA00022833"/>
    </source>
</evidence>
<dbReference type="GO" id="GO:0016811">
    <property type="term" value="F:hydrolase activity, acting on carbon-nitrogen (but not peptide) bonds, in linear amides"/>
    <property type="evidence" value="ECO:0007669"/>
    <property type="project" value="TreeGrafter"/>
</dbReference>
<accession>A0A238LKG2</accession>
<keyword evidence="4" id="KW-0862">Zinc</keyword>
<evidence type="ECO:0000256" key="2">
    <source>
        <dbReference type="ARBA" id="ARBA00022723"/>
    </source>
</evidence>
<dbReference type="OrthoDB" id="9801445at2"/>
<keyword evidence="2" id="KW-0479">Metal-binding</keyword>
<dbReference type="InterPro" id="IPR024087">
    <property type="entry name" value="Creatininase-like_sf"/>
</dbReference>
<dbReference type="PANTHER" id="PTHR35005:SF1">
    <property type="entry name" value="2-AMINO-5-FORMYLAMINO-6-RIBOSYLAMINOPYRIMIDIN-4(3H)-ONE 5'-MONOPHOSPHATE DEFORMYLASE"/>
    <property type="match status" value="1"/>
</dbReference>
<dbReference type="GO" id="GO:0009231">
    <property type="term" value="P:riboflavin biosynthetic process"/>
    <property type="evidence" value="ECO:0007669"/>
    <property type="project" value="TreeGrafter"/>
</dbReference>
<dbReference type="Gene3D" id="3.40.50.10310">
    <property type="entry name" value="Creatininase"/>
    <property type="match status" value="1"/>
</dbReference>
<keyword evidence="7" id="KW-1185">Reference proteome</keyword>
<evidence type="ECO:0000256" key="1">
    <source>
        <dbReference type="ARBA" id="ARBA00001947"/>
    </source>
</evidence>
<protein>
    <submittedName>
        <fullName evidence="6">Creatinine amidohydrolase</fullName>
        <ecNumber evidence="6">3.5.2.10</ecNumber>
    </submittedName>
</protein>
<dbReference type="GO" id="GO:0046872">
    <property type="term" value="F:metal ion binding"/>
    <property type="evidence" value="ECO:0007669"/>
    <property type="project" value="UniProtKB-KW"/>
</dbReference>
<keyword evidence="3 6" id="KW-0378">Hydrolase</keyword>
<dbReference type="AlphaFoldDB" id="A0A238LKG2"/>
<evidence type="ECO:0000256" key="3">
    <source>
        <dbReference type="ARBA" id="ARBA00022801"/>
    </source>
</evidence>
<reference evidence="6 7" key="1">
    <citation type="submission" date="2017-05" db="EMBL/GenBank/DDBJ databases">
        <authorList>
            <person name="Song R."/>
            <person name="Chenine A.L."/>
            <person name="Ruprecht R.M."/>
        </authorList>
    </citation>
    <scope>NUCLEOTIDE SEQUENCE [LARGE SCALE GENOMIC DNA]</scope>
    <source>
        <strain evidence="6 7">CECT 8899</strain>
    </source>
</reference>
<dbReference type="InterPro" id="IPR003785">
    <property type="entry name" value="Creatininase/forma_Hydrolase"/>
</dbReference>
<sequence>MPETKHLLSQMTFDEFAQRAAENPVILLPFGSHEEQGPHAPMGDYMLADRIAGMAAQRSGAIAAPTVPFGYADFFRSFAGGIQLRSATFKALVEDVATNFLDHGLTRLVIVNGHTTNAFLIDEVMRKLRRERGVLMSSINIWQCLSPADWTEIHGDNVAKARGHGGDPVTSSYMHLFPELLRPDLMRKAPDNTAFGHRMLGPSGISFNGSAVNMPLTAKEFNEDGMMGGDATHSSPEIGAKIVEKITAKIADFATFFAGCDTTTFTPTAPLETSDV</sequence>
<dbReference type="EC" id="3.5.2.10" evidence="6"/>
<comment type="similarity">
    <text evidence="5">Belongs to the creatininase superfamily.</text>
</comment>
<dbReference type="PANTHER" id="PTHR35005">
    <property type="entry name" value="3-DEHYDRO-SCYLLO-INOSOSE HYDROLASE"/>
    <property type="match status" value="1"/>
</dbReference>
<dbReference type="RefSeq" id="WP_093993622.1">
    <property type="nucleotide sequence ID" value="NZ_FXZK01000009.1"/>
</dbReference>
<name>A0A238LKG2_9RHOB</name>
<dbReference type="SUPFAM" id="SSF102215">
    <property type="entry name" value="Creatininase"/>
    <property type="match status" value="1"/>
</dbReference>
<evidence type="ECO:0000313" key="6">
    <source>
        <dbReference type="EMBL" id="SMY09446.1"/>
    </source>
</evidence>
<evidence type="ECO:0000256" key="5">
    <source>
        <dbReference type="ARBA" id="ARBA00024029"/>
    </source>
</evidence>
<evidence type="ECO:0000313" key="7">
    <source>
        <dbReference type="Proteomes" id="UP000201613"/>
    </source>
</evidence>
<organism evidence="6 7">
    <name type="scientific">Flavimaricola marinus</name>
    <dbReference type="NCBI Taxonomy" id="1819565"/>
    <lineage>
        <taxon>Bacteria</taxon>
        <taxon>Pseudomonadati</taxon>
        <taxon>Pseudomonadota</taxon>
        <taxon>Alphaproteobacteria</taxon>
        <taxon>Rhodobacterales</taxon>
        <taxon>Paracoccaceae</taxon>
        <taxon>Flavimaricola</taxon>
    </lineage>
</organism>